<sequence length="62" mass="7568">MHDICIPQEQLYLLLNRVRKVRIIDANDHFFEFLEAPPLELIPVYQALKIKWHKKFQHRSNL</sequence>
<dbReference type="EMBL" id="QHJG01000001">
    <property type="protein sequence ID" value="PWY57696.1"/>
    <property type="molecule type" value="Genomic_DNA"/>
</dbReference>
<comment type="caution">
    <text evidence="1">The sequence shown here is derived from an EMBL/GenBank/DDBJ whole genome shotgun (WGS) entry which is preliminary data.</text>
</comment>
<protein>
    <submittedName>
        <fullName evidence="1">Uncharacterized protein</fullName>
    </submittedName>
</protein>
<dbReference type="Proteomes" id="UP000247152">
    <property type="component" value="Unassembled WGS sequence"/>
</dbReference>
<name>A0A317U9Y1_9GAMM</name>
<gene>
    <name evidence="1" type="ORF">DGG96_00965</name>
</gene>
<reference evidence="1 2" key="1">
    <citation type="submission" date="2018-05" db="EMBL/GenBank/DDBJ databases">
        <title>Legionella qingyii sp.nov., whole genome shotgun sequence.</title>
        <authorList>
            <person name="Wu H."/>
            <person name="Zhu Q."/>
            <person name="Hu C."/>
        </authorList>
    </citation>
    <scope>NUCLEOTIDE SEQUENCE [LARGE SCALE GENOMIC DNA]</scope>
    <source>
        <strain evidence="1 2">HEB18</strain>
    </source>
</reference>
<organism evidence="1 2">
    <name type="scientific">Legionella qingyii</name>
    <dbReference type="NCBI Taxonomy" id="2184757"/>
    <lineage>
        <taxon>Bacteria</taxon>
        <taxon>Pseudomonadati</taxon>
        <taxon>Pseudomonadota</taxon>
        <taxon>Gammaproteobacteria</taxon>
        <taxon>Legionellales</taxon>
        <taxon>Legionellaceae</taxon>
        <taxon>Legionella</taxon>
    </lineage>
</organism>
<evidence type="ECO:0000313" key="2">
    <source>
        <dbReference type="Proteomes" id="UP000247152"/>
    </source>
</evidence>
<evidence type="ECO:0000313" key="1">
    <source>
        <dbReference type="EMBL" id="PWY57696.1"/>
    </source>
</evidence>
<proteinExistence type="predicted"/>
<dbReference type="AlphaFoldDB" id="A0A317U9Y1"/>
<dbReference type="OrthoDB" id="6171862at2"/>
<accession>A0A317U9Y1</accession>
<dbReference type="RefSeq" id="WP_110141146.1">
    <property type="nucleotide sequence ID" value="NZ_QHJG01000001.1"/>
</dbReference>